<keyword evidence="5" id="KW-1185">Reference proteome</keyword>
<keyword evidence="1" id="KW-0812">Transmembrane</keyword>
<feature type="transmembrane region" description="Helical" evidence="1">
    <location>
        <begin position="322"/>
        <end position="342"/>
    </location>
</feature>
<dbReference type="STRING" id="1855383.SAMN05216548_1318"/>
<dbReference type="EMBL" id="FOFG01000031">
    <property type="protein sequence ID" value="SER61936.1"/>
    <property type="molecule type" value="Genomic_DNA"/>
</dbReference>
<name>A0A1H9QN41_9HYPH</name>
<evidence type="ECO:0000256" key="1">
    <source>
        <dbReference type="SAM" id="Phobius"/>
    </source>
</evidence>
<organism evidence="4 5">
    <name type="scientific">Faunimonas pinastri</name>
    <dbReference type="NCBI Taxonomy" id="1855383"/>
    <lineage>
        <taxon>Bacteria</taxon>
        <taxon>Pseudomonadati</taxon>
        <taxon>Pseudomonadota</taxon>
        <taxon>Alphaproteobacteria</taxon>
        <taxon>Hyphomicrobiales</taxon>
        <taxon>Afifellaceae</taxon>
        <taxon>Faunimonas</taxon>
    </lineage>
</organism>
<dbReference type="Gene3D" id="1.10.101.10">
    <property type="entry name" value="PGBD-like superfamily/PGBD"/>
    <property type="match status" value="1"/>
</dbReference>
<dbReference type="InterPro" id="IPR002477">
    <property type="entry name" value="Peptidoglycan-bd-like"/>
</dbReference>
<gene>
    <name evidence="4" type="ORF">SAMN05216548_1318</name>
</gene>
<dbReference type="Gene3D" id="1.10.530.10">
    <property type="match status" value="1"/>
</dbReference>
<dbReference type="SUPFAM" id="SSF47090">
    <property type="entry name" value="PGBD-like"/>
    <property type="match status" value="1"/>
</dbReference>
<dbReference type="SUPFAM" id="SSF53955">
    <property type="entry name" value="Lysozyme-like"/>
    <property type="match status" value="1"/>
</dbReference>
<dbReference type="GO" id="GO:0006032">
    <property type="term" value="P:chitin catabolic process"/>
    <property type="evidence" value="ECO:0007669"/>
    <property type="project" value="InterPro"/>
</dbReference>
<evidence type="ECO:0000313" key="4">
    <source>
        <dbReference type="EMBL" id="SER61936.1"/>
    </source>
</evidence>
<protein>
    <submittedName>
        <fullName evidence="4">Chitinase class I</fullName>
    </submittedName>
</protein>
<dbReference type="InterPro" id="IPR036365">
    <property type="entry name" value="PGBD-like_sf"/>
</dbReference>
<evidence type="ECO:0000259" key="2">
    <source>
        <dbReference type="Pfam" id="PF00182"/>
    </source>
</evidence>
<keyword evidence="1" id="KW-1133">Transmembrane helix</keyword>
<sequence length="355" mass="37823">MTPTFFANVRQRLFDGRLTQGQVDGMNAIMSEWKASGDGDDRKLACILGEVFHETGKTMQPVREVGRGKGHLYGAPDGQTHQTYYGRGFCQVTWKRNYALAGEKLGLDLLNNPDLALQLDVSATILIRGMLEGWFTGKKLADFFSAAACDWEGSRAIINGHDCAENIAGHCQAFHLALSAKTEQPSLPMTKATVSAVQKQLALLHYPVGKVDGRYGTMTRDAILGFQADNKLLKTGKIDRALLDALKDGKPRPLSLDRQTATASDLKGRAPVQAAKAVQATGVGVAAVSVAGAAVQAVVSAGPVIVSAPVAHTAASALAHGWPYLALLAGGVVFFLLGRKVVSSLTNEFRRGQLI</sequence>
<dbReference type="InterPro" id="IPR000726">
    <property type="entry name" value="Glyco_hydro_19_cat"/>
</dbReference>
<dbReference type="GO" id="GO:0016998">
    <property type="term" value="P:cell wall macromolecule catabolic process"/>
    <property type="evidence" value="ECO:0007669"/>
    <property type="project" value="InterPro"/>
</dbReference>
<dbReference type="Pfam" id="PF00182">
    <property type="entry name" value="Glyco_hydro_19"/>
    <property type="match status" value="1"/>
</dbReference>
<dbReference type="InterPro" id="IPR023346">
    <property type="entry name" value="Lysozyme-like_dom_sf"/>
</dbReference>
<dbReference type="AlphaFoldDB" id="A0A1H9QN41"/>
<dbReference type="RefSeq" id="WP_177176970.1">
    <property type="nucleotide sequence ID" value="NZ_FOFG01000031.1"/>
</dbReference>
<dbReference type="Proteomes" id="UP000199647">
    <property type="component" value="Unassembled WGS sequence"/>
</dbReference>
<accession>A0A1H9QN41</accession>
<reference evidence="4 5" key="1">
    <citation type="submission" date="2016-10" db="EMBL/GenBank/DDBJ databases">
        <authorList>
            <person name="de Groot N.N."/>
        </authorList>
    </citation>
    <scope>NUCLEOTIDE SEQUENCE [LARGE SCALE GENOMIC DNA]</scope>
    <source>
        <strain evidence="4 5">A52C2</strain>
    </source>
</reference>
<dbReference type="InterPro" id="IPR036366">
    <property type="entry name" value="PGBDSf"/>
</dbReference>
<keyword evidence="1" id="KW-0472">Membrane</keyword>
<evidence type="ECO:0000313" key="5">
    <source>
        <dbReference type="Proteomes" id="UP000199647"/>
    </source>
</evidence>
<feature type="domain" description="Glycoside hydrolase family 19 catalytic" evidence="2">
    <location>
        <begin position="79"/>
        <end position="135"/>
    </location>
</feature>
<dbReference type="Pfam" id="PF01471">
    <property type="entry name" value="PG_binding_1"/>
    <property type="match status" value="1"/>
</dbReference>
<feature type="domain" description="Peptidoglycan binding-like" evidence="3">
    <location>
        <begin position="192"/>
        <end position="246"/>
    </location>
</feature>
<dbReference type="GO" id="GO:0004568">
    <property type="term" value="F:chitinase activity"/>
    <property type="evidence" value="ECO:0007669"/>
    <property type="project" value="InterPro"/>
</dbReference>
<evidence type="ECO:0000259" key="3">
    <source>
        <dbReference type="Pfam" id="PF01471"/>
    </source>
</evidence>
<proteinExistence type="predicted"/>